<protein>
    <recommendedName>
        <fullName evidence="2">ARB-07466-like C-terminal domain-containing protein</fullName>
    </recommendedName>
</protein>
<dbReference type="InterPro" id="IPR058593">
    <property type="entry name" value="ARB_07466-like_C"/>
</dbReference>
<feature type="domain" description="ARB-07466-like C-terminal" evidence="2">
    <location>
        <begin position="50"/>
        <end position="144"/>
    </location>
</feature>
<evidence type="ECO:0000313" key="4">
    <source>
        <dbReference type="Proteomes" id="UP000679307"/>
    </source>
</evidence>
<feature type="signal peptide" evidence="1">
    <location>
        <begin position="1"/>
        <end position="32"/>
    </location>
</feature>
<keyword evidence="4" id="KW-1185">Reference proteome</keyword>
<accession>A0ABX8EQE3</accession>
<evidence type="ECO:0000256" key="1">
    <source>
        <dbReference type="SAM" id="SignalP"/>
    </source>
</evidence>
<organism evidence="3 4">
    <name type="scientific">Nocardioides aquaticus</name>
    <dbReference type="NCBI Taxonomy" id="160826"/>
    <lineage>
        <taxon>Bacteria</taxon>
        <taxon>Bacillati</taxon>
        <taxon>Actinomycetota</taxon>
        <taxon>Actinomycetes</taxon>
        <taxon>Propionibacteriales</taxon>
        <taxon>Nocardioidaceae</taxon>
        <taxon>Nocardioides</taxon>
    </lineage>
</organism>
<evidence type="ECO:0000259" key="2">
    <source>
        <dbReference type="Pfam" id="PF26571"/>
    </source>
</evidence>
<proteinExistence type="predicted"/>
<keyword evidence="1" id="KW-0732">Signal</keyword>
<dbReference type="Pfam" id="PF26571">
    <property type="entry name" value="VldE"/>
    <property type="match status" value="1"/>
</dbReference>
<name>A0ABX8EQE3_9ACTN</name>
<gene>
    <name evidence="3" type="ORF">ENKNEFLB_04044</name>
</gene>
<dbReference type="EMBL" id="CP075371">
    <property type="protein sequence ID" value="QVT81632.1"/>
    <property type="molecule type" value="Genomic_DNA"/>
</dbReference>
<sequence length="194" mass="21120">MPPTALRRLSLLLGALLTASLLAVGPGAPAQAAPIEDYASYVGGTTCKPKPKPGAVALGRWMVDTFGGGFGGVGRACSPSTSEHEEGRAFDWTLDAARKADRQRASRFLRRVLATDDAGNEHALARRMGIMYVIWNDRIWRSYSDEFSPGRYLSGSCPSRKRCSKTLRHRDHVHVSLSRAGGRGATSWYDGRLD</sequence>
<feature type="chain" id="PRO_5046484537" description="ARB-07466-like C-terminal domain-containing protein" evidence="1">
    <location>
        <begin position="33"/>
        <end position="194"/>
    </location>
</feature>
<reference evidence="3 4" key="1">
    <citation type="submission" date="2021-05" db="EMBL/GenBank/DDBJ databases">
        <title>Complete genome of Nocardioides aquaticus KCTC 9944T isolated from meromictic and hypersaline Ekho Lake, Antarctica.</title>
        <authorList>
            <person name="Hwang K."/>
            <person name="Kim K.M."/>
            <person name="Choe H."/>
        </authorList>
    </citation>
    <scope>NUCLEOTIDE SEQUENCE [LARGE SCALE GENOMIC DNA]</scope>
    <source>
        <strain evidence="3 4">KCTC 9944</strain>
    </source>
</reference>
<dbReference type="RefSeq" id="WP_214056981.1">
    <property type="nucleotide sequence ID" value="NZ_BAAAHS010000166.1"/>
</dbReference>
<dbReference type="Proteomes" id="UP000679307">
    <property type="component" value="Chromosome"/>
</dbReference>
<evidence type="ECO:0000313" key="3">
    <source>
        <dbReference type="EMBL" id="QVT81632.1"/>
    </source>
</evidence>